<sequence length="199" mass="20836">MGLFAWTRQPEPPASLYDWDTAAATAAASTPTAVPAERASSTDSATSAAMLPLKLFEGVRDTATGFVEGAVKLPILKVILVLSPLPPASHTSAARPLAGSAAAAQAPGPLGVVDASGSKPVNRTASQIRKAYGRAPSARDSAASTQAILSDNMRRLGERGEKLSRLEERTAELEEGAMDFASASKQLADSFANRKWWQM</sequence>
<evidence type="ECO:0000256" key="1">
    <source>
        <dbReference type="PROSITE-ProRule" id="PRU00290"/>
    </source>
</evidence>
<dbReference type="Proteomes" id="UP001255856">
    <property type="component" value="Unassembled WGS sequence"/>
</dbReference>
<comment type="caution">
    <text evidence="4">The sequence shown here is derived from an EMBL/GenBank/DDBJ whole genome shotgun (WGS) entry which is preliminary data.</text>
</comment>
<dbReference type="EMBL" id="JASFZW010000014">
    <property type="protein sequence ID" value="KAK2075660.1"/>
    <property type="molecule type" value="Genomic_DNA"/>
</dbReference>
<organism evidence="4 5">
    <name type="scientific">Prototheca wickerhamii</name>
    <dbReference type="NCBI Taxonomy" id="3111"/>
    <lineage>
        <taxon>Eukaryota</taxon>
        <taxon>Viridiplantae</taxon>
        <taxon>Chlorophyta</taxon>
        <taxon>core chlorophytes</taxon>
        <taxon>Trebouxiophyceae</taxon>
        <taxon>Chlorellales</taxon>
        <taxon>Chlorellaceae</taxon>
        <taxon>Prototheca</taxon>
    </lineage>
</organism>
<evidence type="ECO:0000256" key="2">
    <source>
        <dbReference type="SAM" id="MobiDB-lite"/>
    </source>
</evidence>
<evidence type="ECO:0000313" key="5">
    <source>
        <dbReference type="Proteomes" id="UP001255856"/>
    </source>
</evidence>
<dbReference type="InterPro" id="IPR042855">
    <property type="entry name" value="V_SNARE_CC"/>
</dbReference>
<gene>
    <name evidence="4" type="ORF">QBZ16_001768</name>
</gene>
<dbReference type="Gene3D" id="1.20.5.110">
    <property type="match status" value="1"/>
</dbReference>
<feature type="region of interest" description="Disordered" evidence="2">
    <location>
        <begin position="131"/>
        <end position="154"/>
    </location>
</feature>
<accession>A0AAD9MIU9</accession>
<protein>
    <recommendedName>
        <fullName evidence="3">V-SNARE coiled-coil homology domain-containing protein</fullName>
    </recommendedName>
</protein>
<name>A0AAD9MIU9_PROWI</name>
<dbReference type="CDD" id="cd15873">
    <property type="entry name" value="R-SNARE_STXBP5_6"/>
    <property type="match status" value="1"/>
</dbReference>
<keyword evidence="1" id="KW-0175">Coiled coil</keyword>
<dbReference type="AlphaFoldDB" id="A0AAD9MIU9"/>
<reference evidence="4" key="1">
    <citation type="submission" date="2021-01" db="EMBL/GenBank/DDBJ databases">
        <authorList>
            <person name="Eckstrom K.M.E."/>
        </authorList>
    </citation>
    <scope>NUCLEOTIDE SEQUENCE</scope>
    <source>
        <strain evidence="4">UVCC 0001</strain>
    </source>
</reference>
<evidence type="ECO:0000313" key="4">
    <source>
        <dbReference type="EMBL" id="KAK2075660.1"/>
    </source>
</evidence>
<feature type="domain" description="V-SNARE coiled-coil homology" evidence="3">
    <location>
        <begin position="134"/>
        <end position="198"/>
    </location>
</feature>
<dbReference type="Pfam" id="PF00957">
    <property type="entry name" value="Synaptobrevin"/>
    <property type="match status" value="1"/>
</dbReference>
<evidence type="ECO:0000259" key="3">
    <source>
        <dbReference type="PROSITE" id="PS50892"/>
    </source>
</evidence>
<keyword evidence="5" id="KW-1185">Reference proteome</keyword>
<dbReference type="SUPFAM" id="SSF58038">
    <property type="entry name" value="SNARE fusion complex"/>
    <property type="match status" value="1"/>
</dbReference>
<proteinExistence type="predicted"/>
<dbReference type="PROSITE" id="PS50892">
    <property type="entry name" value="V_SNARE"/>
    <property type="match status" value="1"/>
</dbReference>